<sequence length="148" mass="16506">MEIEYQNHITVEEYNTLRQSVGWNRIEAEQAQTGLSNSTYQVKAVHGEEVVGMARLISDGGYVVLIADVIVRPDYQGKGVGKGMITRILEKIKGSLKDGQCVFINLMAAEGREPFYRQFGFLERPAKGSGAGMSMKFQKHDGAFIRMD</sequence>
<proteinExistence type="predicted"/>
<accession>A0ABT4BWS1</accession>
<evidence type="ECO:0000313" key="5">
    <source>
        <dbReference type="Proteomes" id="UP001082703"/>
    </source>
</evidence>
<dbReference type="Pfam" id="PF13508">
    <property type="entry name" value="Acetyltransf_7"/>
    <property type="match status" value="1"/>
</dbReference>
<evidence type="ECO:0000256" key="1">
    <source>
        <dbReference type="ARBA" id="ARBA00022679"/>
    </source>
</evidence>
<feature type="domain" description="N-acetyltransferase" evidence="3">
    <location>
        <begin position="1"/>
        <end position="148"/>
    </location>
</feature>
<name>A0ABT4BWS1_9FIRM</name>
<protein>
    <submittedName>
        <fullName evidence="4">GNAT family N-acetyltransferase</fullName>
    </submittedName>
</protein>
<evidence type="ECO:0000259" key="3">
    <source>
        <dbReference type="PROSITE" id="PS51186"/>
    </source>
</evidence>
<dbReference type="RefSeq" id="WP_268059282.1">
    <property type="nucleotide sequence ID" value="NZ_JAPOHA010000019.1"/>
</dbReference>
<dbReference type="InterPro" id="IPR045039">
    <property type="entry name" value="NSI-like"/>
</dbReference>
<evidence type="ECO:0000256" key="2">
    <source>
        <dbReference type="ARBA" id="ARBA00023315"/>
    </source>
</evidence>
<organism evidence="4 5">
    <name type="scientific">Caproiciproducens galactitolivorans</name>
    <dbReference type="NCBI Taxonomy" id="642589"/>
    <lineage>
        <taxon>Bacteria</taxon>
        <taxon>Bacillati</taxon>
        <taxon>Bacillota</taxon>
        <taxon>Clostridia</taxon>
        <taxon>Eubacteriales</taxon>
        <taxon>Acutalibacteraceae</taxon>
        <taxon>Caproiciproducens</taxon>
    </lineage>
</organism>
<keyword evidence="5" id="KW-1185">Reference proteome</keyword>
<keyword evidence="1" id="KW-0808">Transferase</keyword>
<comment type="caution">
    <text evidence="4">The sequence shown here is derived from an EMBL/GenBank/DDBJ whole genome shotgun (WGS) entry which is preliminary data.</text>
</comment>
<dbReference type="PANTHER" id="PTHR43626">
    <property type="entry name" value="ACYL-COA N-ACYLTRANSFERASE"/>
    <property type="match status" value="1"/>
</dbReference>
<dbReference type="EMBL" id="JAPOHA010000019">
    <property type="protein sequence ID" value="MCY1715245.1"/>
    <property type="molecule type" value="Genomic_DNA"/>
</dbReference>
<evidence type="ECO:0000313" key="4">
    <source>
        <dbReference type="EMBL" id="MCY1715245.1"/>
    </source>
</evidence>
<dbReference type="Proteomes" id="UP001082703">
    <property type="component" value="Unassembled WGS sequence"/>
</dbReference>
<dbReference type="PANTHER" id="PTHR43626:SF4">
    <property type="entry name" value="GCN5-RELATED N-ACETYLTRANSFERASE 2, CHLOROPLASTIC"/>
    <property type="match status" value="1"/>
</dbReference>
<dbReference type="SUPFAM" id="SSF55729">
    <property type="entry name" value="Acyl-CoA N-acyltransferases (Nat)"/>
    <property type="match status" value="1"/>
</dbReference>
<dbReference type="InterPro" id="IPR000182">
    <property type="entry name" value="GNAT_dom"/>
</dbReference>
<dbReference type="PROSITE" id="PS51186">
    <property type="entry name" value="GNAT"/>
    <property type="match status" value="1"/>
</dbReference>
<reference evidence="4 5" key="1">
    <citation type="submission" date="2022-11" db="EMBL/GenBank/DDBJ databases">
        <authorList>
            <person name="Caiyu Z."/>
        </authorList>
    </citation>
    <scope>NUCLEOTIDE SEQUENCE [LARGE SCALE GENOMIC DNA]</scope>
    <source>
        <strain evidence="4 5">YR-4</strain>
    </source>
</reference>
<gene>
    <name evidence="4" type="ORF">OUY18_13400</name>
</gene>
<dbReference type="InterPro" id="IPR016181">
    <property type="entry name" value="Acyl_CoA_acyltransferase"/>
</dbReference>
<dbReference type="CDD" id="cd04301">
    <property type="entry name" value="NAT_SF"/>
    <property type="match status" value="1"/>
</dbReference>
<keyword evidence="2" id="KW-0012">Acyltransferase</keyword>
<dbReference type="Gene3D" id="3.40.630.30">
    <property type="match status" value="1"/>
</dbReference>